<evidence type="ECO:0000313" key="6">
    <source>
        <dbReference type="EMBL" id="PWN87913.1"/>
    </source>
</evidence>
<gene>
    <name evidence="6" type="ORF">FA10DRAFT_180329</name>
</gene>
<keyword evidence="2 5" id="KW-0812">Transmembrane</keyword>
<evidence type="ECO:0000256" key="1">
    <source>
        <dbReference type="ARBA" id="ARBA00004370"/>
    </source>
</evidence>
<organism evidence="6 7">
    <name type="scientific">Acaromyces ingoldii</name>
    <dbReference type="NCBI Taxonomy" id="215250"/>
    <lineage>
        <taxon>Eukaryota</taxon>
        <taxon>Fungi</taxon>
        <taxon>Dikarya</taxon>
        <taxon>Basidiomycota</taxon>
        <taxon>Ustilaginomycotina</taxon>
        <taxon>Exobasidiomycetes</taxon>
        <taxon>Exobasidiales</taxon>
        <taxon>Cryptobasidiaceae</taxon>
        <taxon>Acaromyces</taxon>
    </lineage>
</organism>
<reference evidence="6 7" key="1">
    <citation type="journal article" date="2018" name="Mol. Biol. Evol.">
        <title>Broad Genomic Sampling Reveals a Smut Pathogenic Ancestry of the Fungal Clade Ustilaginomycotina.</title>
        <authorList>
            <person name="Kijpornyongpan T."/>
            <person name="Mondo S.J."/>
            <person name="Barry K."/>
            <person name="Sandor L."/>
            <person name="Lee J."/>
            <person name="Lipzen A."/>
            <person name="Pangilinan J."/>
            <person name="LaButti K."/>
            <person name="Hainaut M."/>
            <person name="Henrissat B."/>
            <person name="Grigoriev I.V."/>
            <person name="Spatafora J.W."/>
            <person name="Aime M.C."/>
        </authorList>
    </citation>
    <scope>NUCLEOTIDE SEQUENCE [LARGE SCALE GENOMIC DNA]</scope>
    <source>
        <strain evidence="6 7">MCA 4198</strain>
    </source>
</reference>
<keyword evidence="7" id="KW-1185">Reference proteome</keyword>
<dbReference type="PANTHER" id="PTHR35371">
    <property type="entry name" value="INNER MEMBRANE PROTEIN"/>
    <property type="match status" value="1"/>
</dbReference>
<dbReference type="InterPro" id="IPR023352">
    <property type="entry name" value="MAPEG-like_dom_sf"/>
</dbReference>
<dbReference type="GO" id="GO:0016020">
    <property type="term" value="C:membrane"/>
    <property type="evidence" value="ECO:0007669"/>
    <property type="project" value="UniProtKB-SubCell"/>
</dbReference>
<accession>A0A316YIK0</accession>
<evidence type="ECO:0000256" key="5">
    <source>
        <dbReference type="SAM" id="Phobius"/>
    </source>
</evidence>
<dbReference type="EMBL" id="KZ819639">
    <property type="protein sequence ID" value="PWN87913.1"/>
    <property type="molecule type" value="Genomic_DNA"/>
</dbReference>
<dbReference type="AlphaFoldDB" id="A0A316YIK0"/>
<sequence>MASFYDQLVNATGPSAKNISLFAVPAMWLVNMSAHFYAISLTRGKFTNASPRGYVNDVARKEKKAAWEQKFIRAEAAQMNGFENIGWFAAAVVAGNFAKIPAAELNTLAGGYLLTRILFTFVYIQTTDEVLSALRSVLYVAGVAINSTLFIKAGLRLQ</sequence>
<protein>
    <recommendedName>
        <fullName evidence="8">Membrane-associated proteins in eicosanoid and glutathione metabolism</fullName>
    </recommendedName>
</protein>
<keyword evidence="3 5" id="KW-1133">Transmembrane helix</keyword>
<dbReference type="GeneID" id="37040206"/>
<dbReference type="PANTHER" id="PTHR35371:SF1">
    <property type="entry name" value="BLR7753 PROTEIN"/>
    <property type="match status" value="1"/>
</dbReference>
<proteinExistence type="predicted"/>
<keyword evidence="4 5" id="KW-0472">Membrane</keyword>
<dbReference type="InterPro" id="IPR001129">
    <property type="entry name" value="Membr-assoc_MAPEG"/>
</dbReference>
<dbReference type="SUPFAM" id="SSF161084">
    <property type="entry name" value="MAPEG domain-like"/>
    <property type="match status" value="1"/>
</dbReference>
<evidence type="ECO:0000313" key="7">
    <source>
        <dbReference type="Proteomes" id="UP000245768"/>
    </source>
</evidence>
<dbReference type="Pfam" id="PF01124">
    <property type="entry name" value="MAPEG"/>
    <property type="match status" value="1"/>
</dbReference>
<feature type="transmembrane region" description="Helical" evidence="5">
    <location>
        <begin position="20"/>
        <end position="39"/>
    </location>
</feature>
<dbReference type="Proteomes" id="UP000245768">
    <property type="component" value="Unassembled WGS sequence"/>
</dbReference>
<dbReference type="OrthoDB" id="2122304at2759"/>
<evidence type="ECO:0000256" key="4">
    <source>
        <dbReference type="ARBA" id="ARBA00023136"/>
    </source>
</evidence>
<dbReference type="Gene3D" id="1.20.120.550">
    <property type="entry name" value="Membrane associated eicosanoid/glutathione metabolism-like domain"/>
    <property type="match status" value="1"/>
</dbReference>
<dbReference type="RefSeq" id="XP_025375111.1">
    <property type="nucleotide sequence ID" value="XM_025518290.1"/>
</dbReference>
<dbReference type="InParanoid" id="A0A316YIK0"/>
<name>A0A316YIK0_9BASI</name>
<evidence type="ECO:0000256" key="3">
    <source>
        <dbReference type="ARBA" id="ARBA00022989"/>
    </source>
</evidence>
<evidence type="ECO:0000256" key="2">
    <source>
        <dbReference type="ARBA" id="ARBA00022692"/>
    </source>
</evidence>
<evidence type="ECO:0008006" key="8">
    <source>
        <dbReference type="Google" id="ProtNLM"/>
    </source>
</evidence>
<comment type="subcellular location">
    <subcellularLocation>
        <location evidence="1">Membrane</location>
    </subcellularLocation>
</comment>